<keyword evidence="3" id="KW-1185">Reference proteome</keyword>
<feature type="non-terminal residue" evidence="2">
    <location>
        <position position="112"/>
    </location>
</feature>
<organism evidence="3">
    <name type="scientific">Schizophyllum commune (strain H4-8 / FGSC 9210)</name>
    <name type="common">Split gill fungus</name>
    <dbReference type="NCBI Taxonomy" id="578458"/>
    <lineage>
        <taxon>Eukaryota</taxon>
        <taxon>Fungi</taxon>
        <taxon>Dikarya</taxon>
        <taxon>Basidiomycota</taxon>
        <taxon>Agaricomycotina</taxon>
        <taxon>Agaricomycetes</taxon>
        <taxon>Agaricomycetidae</taxon>
        <taxon>Agaricales</taxon>
        <taxon>Schizophyllaceae</taxon>
        <taxon>Schizophyllum</taxon>
    </lineage>
</organism>
<sequence length="112" mass="12654">MTVSLALPPLLNDDHLPPPLQADKTLRYRDVAKFSRYRHRRRRDYTWSVRCLPRVKLMSARVKLMSARVKSMSPGVKSTSLRVKSTSPKVKSTSLRVKSTSPKVKSGVASAF</sequence>
<dbReference type="AlphaFoldDB" id="D8PU68"/>
<dbReference type="EMBL" id="GL377303">
    <property type="protein sequence ID" value="EFJ00576.1"/>
    <property type="molecule type" value="Genomic_DNA"/>
</dbReference>
<dbReference type="InParanoid" id="D8PU68"/>
<evidence type="ECO:0000313" key="3">
    <source>
        <dbReference type="Proteomes" id="UP000007431"/>
    </source>
</evidence>
<gene>
    <name evidence="2" type="ORF">SCHCODRAFT_106224</name>
</gene>
<evidence type="ECO:0000256" key="1">
    <source>
        <dbReference type="SAM" id="MobiDB-lite"/>
    </source>
</evidence>
<feature type="compositionally biased region" description="Low complexity" evidence="1">
    <location>
        <begin position="83"/>
        <end position="94"/>
    </location>
</feature>
<dbReference type="Proteomes" id="UP000007431">
    <property type="component" value="Unassembled WGS sequence"/>
</dbReference>
<dbReference type="KEGG" id="scm:SCHCO_01347011"/>
<name>D8PU68_SCHCM</name>
<dbReference type="HOGENOM" id="CLU_2147311_0_0_1"/>
<dbReference type="RefSeq" id="XP_003035478.1">
    <property type="nucleotide sequence ID" value="XM_003035432.1"/>
</dbReference>
<dbReference type="GeneID" id="9594903"/>
<evidence type="ECO:0000313" key="2">
    <source>
        <dbReference type="EMBL" id="EFJ00576.1"/>
    </source>
</evidence>
<proteinExistence type="predicted"/>
<feature type="region of interest" description="Disordered" evidence="1">
    <location>
        <begin position="73"/>
        <end position="112"/>
    </location>
</feature>
<accession>D8PU68</accession>
<protein>
    <submittedName>
        <fullName evidence="2">Uncharacterized protein</fullName>
    </submittedName>
</protein>
<reference evidence="2 3" key="1">
    <citation type="journal article" date="2010" name="Nat. Biotechnol.">
        <title>Genome sequence of the model mushroom Schizophyllum commune.</title>
        <authorList>
            <person name="Ohm R.A."/>
            <person name="de Jong J.F."/>
            <person name="Lugones L.G."/>
            <person name="Aerts A."/>
            <person name="Kothe E."/>
            <person name="Stajich J.E."/>
            <person name="de Vries R.P."/>
            <person name="Record E."/>
            <person name="Levasseur A."/>
            <person name="Baker S.E."/>
            <person name="Bartholomew K.A."/>
            <person name="Coutinho P.M."/>
            <person name="Erdmann S."/>
            <person name="Fowler T.J."/>
            <person name="Gathman A.C."/>
            <person name="Lombard V."/>
            <person name="Henrissat B."/>
            <person name="Knabe N."/>
            <person name="Kuees U."/>
            <person name="Lilly W.W."/>
            <person name="Lindquist E."/>
            <person name="Lucas S."/>
            <person name="Magnuson J.K."/>
            <person name="Piumi F."/>
            <person name="Raudaskoski M."/>
            <person name="Salamov A."/>
            <person name="Schmutz J."/>
            <person name="Schwarze F.W.M.R."/>
            <person name="vanKuyk P.A."/>
            <person name="Horton J.S."/>
            <person name="Grigoriev I.V."/>
            <person name="Woesten H.A.B."/>
        </authorList>
    </citation>
    <scope>NUCLEOTIDE SEQUENCE [LARGE SCALE GENOMIC DNA]</scope>
    <source>
        <strain evidence="3">H4-8 / FGSC 9210</strain>
    </source>
</reference>
<dbReference type="VEuPathDB" id="FungiDB:SCHCODRAFT_01347011"/>